<dbReference type="OrthoDB" id="278430at2759"/>
<dbReference type="InterPro" id="IPR051937">
    <property type="entry name" value="R3H_domain_containing"/>
</dbReference>
<dbReference type="InterPro" id="IPR036867">
    <property type="entry name" value="R3H_dom_sf"/>
</dbReference>
<feature type="domain" description="R3H" evidence="3">
    <location>
        <begin position="406"/>
        <end position="469"/>
    </location>
</feature>
<dbReference type="CDD" id="cd02642">
    <property type="entry name" value="R3H_encore_like"/>
    <property type="match status" value="1"/>
</dbReference>
<feature type="compositionally biased region" description="Low complexity" evidence="2">
    <location>
        <begin position="210"/>
        <end position="232"/>
    </location>
</feature>
<dbReference type="Gene3D" id="3.30.1370.50">
    <property type="entry name" value="R3H-like domain"/>
    <property type="match status" value="1"/>
</dbReference>
<dbReference type="PANTHER" id="PTHR15672:SF8">
    <property type="entry name" value="PROTEIN ENCORE"/>
    <property type="match status" value="1"/>
</dbReference>
<dbReference type="SUPFAM" id="SSF82708">
    <property type="entry name" value="R3H domain"/>
    <property type="match status" value="1"/>
</dbReference>
<dbReference type="SMART" id="SM00393">
    <property type="entry name" value="R3H"/>
    <property type="match status" value="1"/>
</dbReference>
<dbReference type="STRING" id="29172.A0A0D8XEH9"/>
<keyword evidence="1" id="KW-0597">Phosphoprotein</keyword>
<dbReference type="PROSITE" id="PS51061">
    <property type="entry name" value="R3H"/>
    <property type="match status" value="1"/>
</dbReference>
<sequence>MVSVISGGTGLSDDQRLVSCAGGSPAKNNEKTSSALANSINLGNTKSYSGISNACGPSAEIESRRNQVSRVAQSLIAKRTLPVDSKTNANIVRSVDSTTIPTNSLNLKQRISTQDTEKETCSPIFIGNTDDDYLIPSTCSSSIVSVTTKPLQSIAKLESESSTCTTNAVEPELAELAACLPSDNEAATKTTTFESENAQESKSEAVDVENSSSTSDATNSSIIQSSSITTSNEANQLENITKEDCQSSDVPKSPELQPSSVSLPANANETTPVPEAVPDQNSDAQPVVRLENHTYGNAVPSRSRQLIRGMALCGDDDTRLRPPTSAVNTFTPAGSLAVTARSNQNSSSLSRGTDIFISSIYKQLVVERPISLKYLESSYTDYTADLNDVELRSFIAATLHKNPRDRALVLELEQIFTELANNFGEQSIKLPPVSSYNRMIIHRVAVLFGLDHNVDNSGKCVVVSKTNRTKQPDFLFASLIQSNLFTDTRRFYPTPWNYGEIGMGELARRAQSFEVGCIFPNAEPDIYLQSQPFSRRNQRSFEKQQLPYYMGLVNNGTIMKKAGSFSGVPTNYQCGSDSYEVNEQSQIMPAYLSPRDPIDETMERFNNTGVSDCLNQMNHRSFSNPSAYSGLYPAYPQVFQCPVGDEIMCQQQVFVQPTSVMPPEMFPAQSTMMVPMRQNQVVQQQIPTMPCQAQEELTNFSQNPQEQTPHMVPFQPEYLQYQVPQYPSQVNGSAQNYQSVTQNAFPTQYQPVVFPQQYGQVIQQPFVQTQQQYVQPPNYSTAVVQAPIHSQYSQPLIHQQIQPQQYISTQAMMQTSPYRQYQSKDSPTVSAVSSPRQQYLKGVKNEQPNSNGQASSGQSARVLNIGETYYHNDFRGISLNIIVLSILTIRFLGRQSPFFYIETSTEEENHNCVNGAKEGYLDTEESETRAVATSQSLSAQSHAGGTLLNPLSIFVQPEPMYHYSQASPVMSSMQQQQMLQIQYNSRPLLYKSTQQYCGQQSTSVDEGFCSMNQDSNPETNIATADGQ</sequence>
<dbReference type="Pfam" id="PF01424">
    <property type="entry name" value="R3H"/>
    <property type="match status" value="1"/>
</dbReference>
<keyword evidence="5" id="KW-1185">Reference proteome</keyword>
<reference evidence="4 5" key="1">
    <citation type="submission" date="2013-11" db="EMBL/GenBank/DDBJ databases">
        <title>Draft genome of the bovine lungworm Dictyocaulus viviparus.</title>
        <authorList>
            <person name="Mitreva M."/>
        </authorList>
    </citation>
    <scope>NUCLEOTIDE SEQUENCE [LARGE SCALE GENOMIC DNA]</scope>
    <source>
        <strain evidence="4 5">HannoverDv2000</strain>
    </source>
</reference>
<dbReference type="GO" id="GO:0003676">
    <property type="term" value="F:nucleic acid binding"/>
    <property type="evidence" value="ECO:0007669"/>
    <property type="project" value="UniProtKB-UniRule"/>
</dbReference>
<reference evidence="5" key="2">
    <citation type="journal article" date="2016" name="Sci. Rep.">
        <title>Dictyocaulus viviparus genome, variome and transcriptome elucidate lungworm biology and support future intervention.</title>
        <authorList>
            <person name="McNulty S.N."/>
            <person name="Strube C."/>
            <person name="Rosa B.A."/>
            <person name="Martin J.C."/>
            <person name="Tyagi R."/>
            <person name="Choi Y.J."/>
            <person name="Wang Q."/>
            <person name="Hallsworth Pepin K."/>
            <person name="Zhang X."/>
            <person name="Ozersky P."/>
            <person name="Wilson R.K."/>
            <person name="Sternberg P.W."/>
            <person name="Gasser R.B."/>
            <person name="Mitreva M."/>
        </authorList>
    </citation>
    <scope>NUCLEOTIDE SEQUENCE [LARGE SCALE GENOMIC DNA]</scope>
    <source>
        <strain evidence="5">HannoverDv2000</strain>
    </source>
</reference>
<gene>
    <name evidence="4" type="ORF">DICVIV_10945</name>
</gene>
<evidence type="ECO:0000313" key="5">
    <source>
        <dbReference type="Proteomes" id="UP000053766"/>
    </source>
</evidence>
<dbReference type="EMBL" id="KN716597">
    <property type="protein sequence ID" value="KJH43055.1"/>
    <property type="molecule type" value="Genomic_DNA"/>
</dbReference>
<evidence type="ECO:0000313" key="4">
    <source>
        <dbReference type="EMBL" id="KJH43055.1"/>
    </source>
</evidence>
<dbReference type="AlphaFoldDB" id="A0A0D8XEH9"/>
<protein>
    <submittedName>
        <fullName evidence="4">R3H domain protein</fullName>
    </submittedName>
</protein>
<feature type="compositionally biased region" description="Polar residues" evidence="2">
    <location>
        <begin position="256"/>
        <end position="271"/>
    </location>
</feature>
<evidence type="ECO:0000256" key="1">
    <source>
        <dbReference type="ARBA" id="ARBA00022553"/>
    </source>
</evidence>
<feature type="region of interest" description="Disordered" evidence="2">
    <location>
        <begin position="190"/>
        <end position="282"/>
    </location>
</feature>
<dbReference type="Proteomes" id="UP000053766">
    <property type="component" value="Unassembled WGS sequence"/>
</dbReference>
<evidence type="ECO:0000259" key="3">
    <source>
        <dbReference type="PROSITE" id="PS51061"/>
    </source>
</evidence>
<organism evidence="4 5">
    <name type="scientific">Dictyocaulus viviparus</name>
    <name type="common">Bovine lungworm</name>
    <dbReference type="NCBI Taxonomy" id="29172"/>
    <lineage>
        <taxon>Eukaryota</taxon>
        <taxon>Metazoa</taxon>
        <taxon>Ecdysozoa</taxon>
        <taxon>Nematoda</taxon>
        <taxon>Chromadorea</taxon>
        <taxon>Rhabditida</taxon>
        <taxon>Rhabditina</taxon>
        <taxon>Rhabditomorpha</taxon>
        <taxon>Strongyloidea</taxon>
        <taxon>Metastrongylidae</taxon>
        <taxon>Dictyocaulus</taxon>
    </lineage>
</organism>
<dbReference type="InterPro" id="IPR001374">
    <property type="entry name" value="R3H_dom"/>
</dbReference>
<feature type="region of interest" description="Disordered" evidence="2">
    <location>
        <begin position="817"/>
        <end position="836"/>
    </location>
</feature>
<accession>A0A0D8XEH9</accession>
<proteinExistence type="predicted"/>
<dbReference type="PANTHER" id="PTHR15672">
    <property type="entry name" value="CAMP-REGULATED PHOSPHOPROTEIN 21 RELATED R3H DOMAIN CONTAINING PROTEIN"/>
    <property type="match status" value="1"/>
</dbReference>
<evidence type="ECO:0000256" key="2">
    <source>
        <dbReference type="SAM" id="MobiDB-lite"/>
    </source>
</evidence>
<name>A0A0D8XEH9_DICVI</name>